<evidence type="ECO:0000313" key="3">
    <source>
        <dbReference type="Proteomes" id="UP001516400"/>
    </source>
</evidence>
<comment type="caution">
    <text evidence="2">The sequence shown here is derived from an EMBL/GenBank/DDBJ whole genome shotgun (WGS) entry which is preliminary data.</text>
</comment>
<reference evidence="2 3" key="1">
    <citation type="journal article" date="2021" name="BMC Biol.">
        <title>Horizontally acquired antibacterial genes associated with adaptive radiation of ladybird beetles.</title>
        <authorList>
            <person name="Li H.S."/>
            <person name="Tang X.F."/>
            <person name="Huang Y.H."/>
            <person name="Xu Z.Y."/>
            <person name="Chen M.L."/>
            <person name="Du X.Y."/>
            <person name="Qiu B.Y."/>
            <person name="Chen P.T."/>
            <person name="Zhang W."/>
            <person name="Slipinski A."/>
            <person name="Escalona H.E."/>
            <person name="Waterhouse R.M."/>
            <person name="Zwick A."/>
            <person name="Pang H."/>
        </authorList>
    </citation>
    <scope>NUCLEOTIDE SEQUENCE [LARGE SCALE GENOMIC DNA]</scope>
    <source>
        <strain evidence="2">SYSU2018</strain>
    </source>
</reference>
<accession>A0ABD2P347</accession>
<keyword evidence="3" id="KW-1185">Reference proteome</keyword>
<feature type="compositionally biased region" description="Basic and acidic residues" evidence="1">
    <location>
        <begin position="76"/>
        <end position="100"/>
    </location>
</feature>
<feature type="region of interest" description="Disordered" evidence="1">
    <location>
        <begin position="35"/>
        <end position="100"/>
    </location>
</feature>
<evidence type="ECO:0000256" key="1">
    <source>
        <dbReference type="SAM" id="MobiDB-lite"/>
    </source>
</evidence>
<sequence length="166" mass="19774">MQYYEQVKLFSTISLICTKEIAFTYYATVVFEEEEAEKDRQEAEKKRMEEEKKKKEAELKTAKTRRRKTITALEMQPKEVERTEEQKLTTQQRMEEITREKVPAGLKPYVKDRDTLINTLAGSRDVHLLLIDNREDVLTSRAKDWLQEFMKVLTARNLRLRNEQAK</sequence>
<name>A0ABD2P347_9CUCU</name>
<organism evidence="2 3">
    <name type="scientific">Cryptolaemus montrouzieri</name>
    <dbReference type="NCBI Taxonomy" id="559131"/>
    <lineage>
        <taxon>Eukaryota</taxon>
        <taxon>Metazoa</taxon>
        <taxon>Ecdysozoa</taxon>
        <taxon>Arthropoda</taxon>
        <taxon>Hexapoda</taxon>
        <taxon>Insecta</taxon>
        <taxon>Pterygota</taxon>
        <taxon>Neoptera</taxon>
        <taxon>Endopterygota</taxon>
        <taxon>Coleoptera</taxon>
        <taxon>Polyphaga</taxon>
        <taxon>Cucujiformia</taxon>
        <taxon>Coccinelloidea</taxon>
        <taxon>Coccinellidae</taxon>
        <taxon>Scymninae</taxon>
        <taxon>Scymnini</taxon>
        <taxon>Cryptolaemus</taxon>
    </lineage>
</organism>
<proteinExistence type="predicted"/>
<evidence type="ECO:0000313" key="2">
    <source>
        <dbReference type="EMBL" id="KAL3285132.1"/>
    </source>
</evidence>
<gene>
    <name evidence="2" type="ORF">HHI36_019256</name>
</gene>
<dbReference type="Proteomes" id="UP001516400">
    <property type="component" value="Unassembled WGS sequence"/>
</dbReference>
<protein>
    <submittedName>
        <fullName evidence="2">Uncharacterized protein</fullName>
    </submittedName>
</protein>
<dbReference type="EMBL" id="JABFTP020000165">
    <property type="protein sequence ID" value="KAL3285132.1"/>
    <property type="molecule type" value="Genomic_DNA"/>
</dbReference>
<dbReference type="AlphaFoldDB" id="A0ABD2P347"/>
<feature type="compositionally biased region" description="Basic and acidic residues" evidence="1">
    <location>
        <begin position="37"/>
        <end position="61"/>
    </location>
</feature>